<dbReference type="Pfam" id="PF14322">
    <property type="entry name" value="SusD-like_3"/>
    <property type="match status" value="1"/>
</dbReference>
<gene>
    <name evidence="8" type="ORF">SAMN04488122_2208</name>
</gene>
<dbReference type="InterPro" id="IPR012944">
    <property type="entry name" value="SusD_RagB_dom"/>
</dbReference>
<dbReference type="Proteomes" id="UP000199310">
    <property type="component" value="Unassembled WGS sequence"/>
</dbReference>
<organism evidence="8 9">
    <name type="scientific">Chitinophaga arvensicola</name>
    <dbReference type="NCBI Taxonomy" id="29529"/>
    <lineage>
        <taxon>Bacteria</taxon>
        <taxon>Pseudomonadati</taxon>
        <taxon>Bacteroidota</taxon>
        <taxon>Chitinophagia</taxon>
        <taxon>Chitinophagales</taxon>
        <taxon>Chitinophagaceae</taxon>
        <taxon>Chitinophaga</taxon>
    </lineage>
</organism>
<evidence type="ECO:0000256" key="2">
    <source>
        <dbReference type="ARBA" id="ARBA00006275"/>
    </source>
</evidence>
<dbReference type="Pfam" id="PF07980">
    <property type="entry name" value="SusD_RagB"/>
    <property type="match status" value="1"/>
</dbReference>
<dbReference type="RefSeq" id="WP_089894470.1">
    <property type="nucleotide sequence ID" value="NZ_FOJG01000001.1"/>
</dbReference>
<feature type="domain" description="SusD-like N-terminal" evidence="7">
    <location>
        <begin position="85"/>
        <end position="220"/>
    </location>
</feature>
<dbReference type="SUPFAM" id="SSF48452">
    <property type="entry name" value="TPR-like"/>
    <property type="match status" value="1"/>
</dbReference>
<evidence type="ECO:0000259" key="7">
    <source>
        <dbReference type="Pfam" id="PF14322"/>
    </source>
</evidence>
<evidence type="ECO:0000256" key="3">
    <source>
        <dbReference type="ARBA" id="ARBA00022729"/>
    </source>
</evidence>
<dbReference type="PROSITE" id="PS51257">
    <property type="entry name" value="PROKAR_LIPOPROTEIN"/>
    <property type="match status" value="1"/>
</dbReference>
<dbReference type="InterPro" id="IPR033985">
    <property type="entry name" value="SusD-like_N"/>
</dbReference>
<keyword evidence="9" id="KW-1185">Reference proteome</keyword>
<dbReference type="InterPro" id="IPR011990">
    <property type="entry name" value="TPR-like_helical_dom_sf"/>
</dbReference>
<name>A0A1I0R489_9BACT</name>
<reference evidence="9" key="1">
    <citation type="submission" date="2016-10" db="EMBL/GenBank/DDBJ databases">
        <authorList>
            <person name="Varghese N."/>
            <person name="Submissions S."/>
        </authorList>
    </citation>
    <scope>NUCLEOTIDE SEQUENCE [LARGE SCALE GENOMIC DNA]</scope>
    <source>
        <strain evidence="9">DSM 3695</strain>
    </source>
</reference>
<dbReference type="GO" id="GO:0009279">
    <property type="term" value="C:cell outer membrane"/>
    <property type="evidence" value="ECO:0007669"/>
    <property type="project" value="UniProtKB-SubCell"/>
</dbReference>
<protein>
    <submittedName>
        <fullName evidence="8">SusD family protein</fullName>
    </submittedName>
</protein>
<evidence type="ECO:0000256" key="4">
    <source>
        <dbReference type="ARBA" id="ARBA00023136"/>
    </source>
</evidence>
<evidence type="ECO:0000313" key="8">
    <source>
        <dbReference type="EMBL" id="SEW35258.1"/>
    </source>
</evidence>
<dbReference type="STRING" id="29529.SAMN04488122_2208"/>
<evidence type="ECO:0000259" key="6">
    <source>
        <dbReference type="Pfam" id="PF07980"/>
    </source>
</evidence>
<dbReference type="EMBL" id="FOJG01000001">
    <property type="protein sequence ID" value="SEW35258.1"/>
    <property type="molecule type" value="Genomic_DNA"/>
</dbReference>
<evidence type="ECO:0000256" key="5">
    <source>
        <dbReference type="ARBA" id="ARBA00023237"/>
    </source>
</evidence>
<proteinExistence type="inferred from homology"/>
<sequence length="486" mass="53124">MKKYMVFLFCILLTGCSKFLEESPKGIVQGPAAIVDVTGLDAALTGSYKGLTRTWARGFLNSNTQGFAMGGDDLTTLFGGNKADFRQMDQFAVTSANPNIAMIWDGCYKTIQGANNVIDNAPGIPGDQAQIDQIVGEAHFLRALSYYWLVRGWGNIPLITKIEYAVTPELLNMKKSAPAEVYKVIESDLVLAEKLVGVTKRDPGRPNKGTVKALLADVYLTQGGWPIKDVSKYALAASKAKEVIDNKATYDFSLVDLAVLWSGDVSAIGTKEEVMALHANENYGGSTNSFTGAASVPLEEGGWEDFHSEINFFNNFPAGKRKDITFHTIFRKQDGTLVPWQNSASKHPYYGKFRIKDNDHWYSSMPVHLIRYAHVLLIYAEAQARATGSPDATAYAALNEVRGRAGLGEAPENLSGPAFADAVVAERAWEFAGEGTTRWFDLVRLEQVEAANANKNEADLKPIGTITKANYWFPVPLGDASINPNL</sequence>
<keyword evidence="5" id="KW-0998">Cell outer membrane</keyword>
<evidence type="ECO:0000313" key="9">
    <source>
        <dbReference type="Proteomes" id="UP000199310"/>
    </source>
</evidence>
<feature type="domain" description="RagB/SusD" evidence="6">
    <location>
        <begin position="322"/>
        <end position="486"/>
    </location>
</feature>
<dbReference type="OrthoDB" id="5694214at2"/>
<keyword evidence="3" id="KW-0732">Signal</keyword>
<dbReference type="CDD" id="cd08977">
    <property type="entry name" value="SusD"/>
    <property type="match status" value="1"/>
</dbReference>
<dbReference type="Gene3D" id="1.25.40.390">
    <property type="match status" value="1"/>
</dbReference>
<evidence type="ECO:0000256" key="1">
    <source>
        <dbReference type="ARBA" id="ARBA00004442"/>
    </source>
</evidence>
<comment type="subcellular location">
    <subcellularLocation>
        <location evidence="1">Cell outer membrane</location>
    </subcellularLocation>
</comment>
<accession>A0A1I0R489</accession>
<comment type="similarity">
    <text evidence="2">Belongs to the SusD family.</text>
</comment>
<dbReference type="AlphaFoldDB" id="A0A1I0R489"/>
<keyword evidence="4" id="KW-0472">Membrane</keyword>